<dbReference type="RefSeq" id="WP_284269458.1">
    <property type="nucleotide sequence ID" value="NZ_BSOW01000018.1"/>
</dbReference>
<evidence type="ECO:0008006" key="3">
    <source>
        <dbReference type="Google" id="ProtNLM"/>
    </source>
</evidence>
<sequence length="622" mass="69006">MVVGVARFIIRRLAVTGPKVPTAELLLADGLNIIWGASNTGKSFTVKLLDFLSGAKPKMLPNINERQGYEKAWLDLILPKSGQVTLVRALAGGSFGLYDHWVQPGTEEKATRTLSPEHKGKDNLSAFLLAEIGIADKSIARTQNGAKAAFSLRHFVPYLFTEETDMMGEWSPIRISDFNSDTLDKNVLKFITTGVDDSAVIETPSIDAQKSINSGKIQMVDEMLASAEQELNREYPEPADLESQLARLDKASDELHSRLIERQNELDQLRHDRRFIVDSMSKTQERQTELVLALERFALLKSIYDSDVERLSSLEEGGAALMATANRPCPLCGADPEHQKHAHGLEEVEQAQRAVRAEIAKIELERSDLMKATSSLRVEQEGLARRAERLESDLQSVDGRIAEVRPRETAIRSSYEEIARTRDNVRVGLSLAKRVEALRQRKGELDSFKASKVSKSEINVGVGGVVGHELAMAVQSVLRAWRFPGDPSVSFDDASHDILVNGKDRRSNGKGVRALLNAAFKIGLLDYCRQKELPHPGVLVLDSPLLTYRQGQKSRHGELSEDEKAIKASGVKERFFVYLKEKSAEAQFIIIENDPPPDSAADYATIYSFVGNEGEEGRKGFF</sequence>
<gene>
    <name evidence="1" type="ORF">GCM10007857_49140</name>
</gene>
<dbReference type="SUPFAM" id="SSF75712">
    <property type="entry name" value="Rad50 coiled-coil Zn hook"/>
    <property type="match status" value="1"/>
</dbReference>
<name>A0ABQ6B818_9BRAD</name>
<reference evidence="2" key="1">
    <citation type="journal article" date="2019" name="Int. J. Syst. Evol. Microbiol.">
        <title>The Global Catalogue of Microorganisms (GCM) 10K type strain sequencing project: providing services to taxonomists for standard genome sequencing and annotation.</title>
        <authorList>
            <consortium name="The Broad Institute Genomics Platform"/>
            <consortium name="The Broad Institute Genome Sequencing Center for Infectious Disease"/>
            <person name="Wu L."/>
            <person name="Ma J."/>
        </authorList>
    </citation>
    <scope>NUCLEOTIDE SEQUENCE [LARGE SCALE GENOMIC DNA]</scope>
    <source>
        <strain evidence="2">NBRC 102520</strain>
    </source>
</reference>
<dbReference type="Proteomes" id="UP001156905">
    <property type="component" value="Unassembled WGS sequence"/>
</dbReference>
<proteinExistence type="predicted"/>
<evidence type="ECO:0000313" key="2">
    <source>
        <dbReference type="Proteomes" id="UP001156905"/>
    </source>
</evidence>
<keyword evidence="2" id="KW-1185">Reference proteome</keyword>
<comment type="caution">
    <text evidence="1">The sequence shown here is derived from an EMBL/GenBank/DDBJ whole genome shotgun (WGS) entry which is preliminary data.</text>
</comment>
<organism evidence="1 2">
    <name type="scientific">Bradyrhizobium iriomotense</name>
    <dbReference type="NCBI Taxonomy" id="441950"/>
    <lineage>
        <taxon>Bacteria</taxon>
        <taxon>Pseudomonadati</taxon>
        <taxon>Pseudomonadota</taxon>
        <taxon>Alphaproteobacteria</taxon>
        <taxon>Hyphomicrobiales</taxon>
        <taxon>Nitrobacteraceae</taxon>
        <taxon>Bradyrhizobium</taxon>
    </lineage>
</organism>
<protein>
    <recommendedName>
        <fullName evidence="3">Rad50/SbcC-type AAA domain-containing protein</fullName>
    </recommendedName>
</protein>
<dbReference type="EMBL" id="BSOW01000018">
    <property type="protein sequence ID" value="GLR88202.1"/>
    <property type="molecule type" value="Genomic_DNA"/>
</dbReference>
<accession>A0ABQ6B818</accession>
<evidence type="ECO:0000313" key="1">
    <source>
        <dbReference type="EMBL" id="GLR88202.1"/>
    </source>
</evidence>